<feature type="compositionally biased region" description="Low complexity" evidence="1">
    <location>
        <begin position="211"/>
        <end position="220"/>
    </location>
</feature>
<reference evidence="2 3" key="1">
    <citation type="submission" date="2014-09" db="EMBL/GenBank/DDBJ databases">
        <title>Genome sequencing of Methyloceanibacter caenitepidi Gela4.</title>
        <authorList>
            <person name="Takeuchi M."/>
            <person name="Susumu S."/>
            <person name="Kamagata Y."/>
            <person name="Oshima K."/>
            <person name="Hattori M."/>
            <person name="Iwasaki W."/>
        </authorList>
    </citation>
    <scope>NUCLEOTIDE SEQUENCE [LARGE SCALE GENOMIC DNA]</scope>
    <source>
        <strain evidence="2 3">Gela4</strain>
    </source>
</reference>
<dbReference type="OrthoDB" id="7374881at2"/>
<feature type="region of interest" description="Disordered" evidence="1">
    <location>
        <begin position="164"/>
        <end position="192"/>
    </location>
</feature>
<feature type="compositionally biased region" description="Low complexity" evidence="1">
    <location>
        <begin position="179"/>
        <end position="192"/>
    </location>
</feature>
<accession>A0A0A8K5A6</accession>
<evidence type="ECO:0000313" key="2">
    <source>
        <dbReference type="EMBL" id="BAQ18133.1"/>
    </source>
</evidence>
<name>A0A0A8K5A6_9HYPH</name>
<dbReference type="RefSeq" id="WP_156137598.1">
    <property type="nucleotide sequence ID" value="NZ_AP014648.1"/>
</dbReference>
<evidence type="ECO:0000313" key="3">
    <source>
        <dbReference type="Proteomes" id="UP000031643"/>
    </source>
</evidence>
<keyword evidence="3" id="KW-1185">Reference proteome</keyword>
<dbReference type="EMBL" id="AP014648">
    <property type="protein sequence ID" value="BAQ18133.1"/>
    <property type="molecule type" value="Genomic_DNA"/>
</dbReference>
<dbReference type="AlphaFoldDB" id="A0A0A8K5A6"/>
<feature type="region of interest" description="Disordered" evidence="1">
    <location>
        <begin position="211"/>
        <end position="242"/>
    </location>
</feature>
<proteinExistence type="predicted"/>
<dbReference type="Proteomes" id="UP000031643">
    <property type="component" value="Chromosome"/>
</dbReference>
<dbReference type="HOGENOM" id="CLU_823297_0_0_5"/>
<gene>
    <name evidence="2" type="ORF">GL4_2699</name>
</gene>
<evidence type="ECO:0008006" key="4">
    <source>
        <dbReference type="Google" id="ProtNLM"/>
    </source>
</evidence>
<sequence length="335" mass="32953">MAAKRYRTTHVLSFAVTAVALLAAAFSLTGCGGGAGMGNIMQGAGGLFAGSPKIAMGPVVGPPKNVTSQLTQALQTAGAERNLTILPSGSEEAEYTLRGYLLSAAEGSRSRISYVWDVDDAAGKRVTRVSGEEVVAGASSSNPWRGLNSTAMTNIANSTASQLAANLPGGRGGGLAKPTASSSSSSSSSFTGRTAAATGAAGAAAATGAAASSSSRSASAPKPSGVKVGSVSGAPGDGSSSLASALKTKLRSSGVKVVSGGSNVYTVNGTVKLTSAGLSKEKIHIDWRVLEPSGKVKGTVSQENVIPKGSLNGSWGATANAAANAAVPGIKRLVQ</sequence>
<dbReference type="KEGG" id="mcg:GL4_2699"/>
<protein>
    <recommendedName>
        <fullName evidence="4">Lipoprotein</fullName>
    </recommendedName>
</protein>
<dbReference type="PROSITE" id="PS51257">
    <property type="entry name" value="PROKAR_LIPOPROTEIN"/>
    <property type="match status" value="1"/>
</dbReference>
<evidence type="ECO:0000256" key="1">
    <source>
        <dbReference type="SAM" id="MobiDB-lite"/>
    </source>
</evidence>
<dbReference type="STRING" id="1384459.GL4_2699"/>
<organism evidence="2 3">
    <name type="scientific">Methyloceanibacter caenitepidi</name>
    <dbReference type="NCBI Taxonomy" id="1384459"/>
    <lineage>
        <taxon>Bacteria</taxon>
        <taxon>Pseudomonadati</taxon>
        <taxon>Pseudomonadota</taxon>
        <taxon>Alphaproteobacteria</taxon>
        <taxon>Hyphomicrobiales</taxon>
        <taxon>Hyphomicrobiaceae</taxon>
        <taxon>Methyloceanibacter</taxon>
    </lineage>
</organism>